<evidence type="ECO:0000313" key="1">
    <source>
        <dbReference type="EnsemblPlants" id="cds.novel_model_6542_5bd9a17a"/>
    </source>
</evidence>
<organism evidence="1 2">
    <name type="scientific">Cannabis sativa</name>
    <name type="common">Hemp</name>
    <name type="synonym">Marijuana</name>
    <dbReference type="NCBI Taxonomy" id="3483"/>
    <lineage>
        <taxon>Eukaryota</taxon>
        <taxon>Viridiplantae</taxon>
        <taxon>Streptophyta</taxon>
        <taxon>Embryophyta</taxon>
        <taxon>Tracheophyta</taxon>
        <taxon>Spermatophyta</taxon>
        <taxon>Magnoliopsida</taxon>
        <taxon>eudicotyledons</taxon>
        <taxon>Gunneridae</taxon>
        <taxon>Pentapetalae</taxon>
        <taxon>rosids</taxon>
        <taxon>fabids</taxon>
        <taxon>Rosales</taxon>
        <taxon>Cannabaceae</taxon>
        <taxon>Cannabis</taxon>
    </lineage>
</organism>
<reference evidence="1" key="1">
    <citation type="submission" date="2018-11" db="EMBL/GenBank/DDBJ databases">
        <authorList>
            <person name="Grassa J C."/>
        </authorList>
    </citation>
    <scope>NUCLEOTIDE SEQUENCE [LARGE SCALE GENOMIC DNA]</scope>
</reference>
<dbReference type="EnsemblPlants" id="novel_model_6542_5bd9a17a">
    <property type="protein sequence ID" value="cds.novel_model_6542_5bd9a17a"/>
    <property type="gene ID" value="novel_gene_3438_5bd9a17a"/>
</dbReference>
<dbReference type="EMBL" id="UZAU01000728">
    <property type="status" value="NOT_ANNOTATED_CDS"/>
    <property type="molecule type" value="Genomic_DNA"/>
</dbReference>
<evidence type="ECO:0000313" key="2">
    <source>
        <dbReference type="Proteomes" id="UP000596661"/>
    </source>
</evidence>
<dbReference type="Gramene" id="novel_model_6542_5bd9a17a">
    <property type="protein sequence ID" value="cds.novel_model_6542_5bd9a17a"/>
    <property type="gene ID" value="novel_gene_3438_5bd9a17a"/>
</dbReference>
<keyword evidence="2" id="KW-1185">Reference proteome</keyword>
<proteinExistence type="predicted"/>
<dbReference type="Proteomes" id="UP000596661">
    <property type="component" value="Chromosome 9"/>
</dbReference>
<dbReference type="AlphaFoldDB" id="A0A803R914"/>
<reference evidence="1" key="2">
    <citation type="submission" date="2021-03" db="UniProtKB">
        <authorList>
            <consortium name="EnsemblPlants"/>
        </authorList>
    </citation>
    <scope>IDENTIFICATION</scope>
</reference>
<protein>
    <submittedName>
        <fullName evidence="1">Uncharacterized protein</fullName>
    </submittedName>
</protein>
<accession>A0A803R914</accession>
<sequence>MRHAWQYCVRVRVNWFLVIWMRDLVCSTCNCLFFRYYEMASSTVGVKLRKRRKQNSINFFVLVFAF</sequence>
<name>A0A803R914_CANSA</name>